<dbReference type="Gene3D" id="3.30.565.10">
    <property type="entry name" value="Histidine kinase-like ATPase, C-terminal domain"/>
    <property type="match status" value="1"/>
</dbReference>
<dbReference type="NCBIfam" id="NF007007">
    <property type="entry name" value="PRK09470.1"/>
    <property type="match status" value="1"/>
</dbReference>
<dbReference type="SMART" id="SM00304">
    <property type="entry name" value="HAMP"/>
    <property type="match status" value="1"/>
</dbReference>
<protein>
    <recommendedName>
        <fullName evidence="3">histidine kinase</fullName>
        <ecNumber evidence="3">2.7.13.3</ecNumber>
    </recommendedName>
</protein>
<evidence type="ECO:0000256" key="5">
    <source>
        <dbReference type="ARBA" id="ARBA00022553"/>
    </source>
</evidence>
<dbReference type="InterPro" id="IPR036890">
    <property type="entry name" value="HATPase_C_sf"/>
</dbReference>
<dbReference type="InterPro" id="IPR032404">
    <property type="entry name" value="CpxA_peri"/>
</dbReference>
<comment type="subcellular location">
    <subcellularLocation>
        <location evidence="2">Cell inner membrane</location>
        <topology evidence="2">Multi-pass membrane protein</topology>
    </subcellularLocation>
</comment>
<evidence type="ECO:0000256" key="13">
    <source>
        <dbReference type="ARBA" id="ARBA00023136"/>
    </source>
</evidence>
<keyword evidence="13 14" id="KW-0472">Membrane</keyword>
<evidence type="ECO:0000256" key="11">
    <source>
        <dbReference type="ARBA" id="ARBA00022989"/>
    </source>
</evidence>
<dbReference type="InterPro" id="IPR038515">
    <property type="entry name" value="CpxA_peri_sf"/>
</dbReference>
<evidence type="ECO:0000259" key="16">
    <source>
        <dbReference type="PROSITE" id="PS50885"/>
    </source>
</evidence>
<dbReference type="Pfam" id="PF00672">
    <property type="entry name" value="HAMP"/>
    <property type="match status" value="1"/>
</dbReference>
<dbReference type="InterPro" id="IPR050398">
    <property type="entry name" value="HssS/ArlS-like"/>
</dbReference>
<evidence type="ECO:0000313" key="17">
    <source>
        <dbReference type="EMBL" id="EON87278.1"/>
    </source>
</evidence>
<dbReference type="Proteomes" id="UP000014012">
    <property type="component" value="Unassembled WGS sequence"/>
</dbReference>
<evidence type="ECO:0000256" key="9">
    <source>
        <dbReference type="ARBA" id="ARBA00022777"/>
    </source>
</evidence>
<dbReference type="EC" id="2.7.13.3" evidence="3"/>
<evidence type="ECO:0000259" key="15">
    <source>
        <dbReference type="PROSITE" id="PS50109"/>
    </source>
</evidence>
<keyword evidence="9" id="KW-0418">Kinase</keyword>
<dbReference type="InterPro" id="IPR003661">
    <property type="entry name" value="HisK_dim/P_dom"/>
</dbReference>
<dbReference type="GO" id="GO:0000155">
    <property type="term" value="F:phosphorelay sensor kinase activity"/>
    <property type="evidence" value="ECO:0007669"/>
    <property type="project" value="InterPro"/>
</dbReference>
<dbReference type="GO" id="GO:0005524">
    <property type="term" value="F:ATP binding"/>
    <property type="evidence" value="ECO:0007669"/>
    <property type="project" value="UniProtKB-KW"/>
</dbReference>
<evidence type="ECO:0000256" key="12">
    <source>
        <dbReference type="ARBA" id="ARBA00023012"/>
    </source>
</evidence>
<dbReference type="InterPro" id="IPR003660">
    <property type="entry name" value="HAMP_dom"/>
</dbReference>
<dbReference type="AlphaFoldDB" id="R8ALS8"/>
<dbReference type="Pfam" id="PF02518">
    <property type="entry name" value="HATPase_c"/>
    <property type="match status" value="1"/>
</dbReference>
<dbReference type="SMART" id="SM00387">
    <property type="entry name" value="HATPase_c"/>
    <property type="match status" value="1"/>
</dbReference>
<dbReference type="PROSITE" id="PS50885">
    <property type="entry name" value="HAMP"/>
    <property type="match status" value="1"/>
</dbReference>
<name>R8ALS8_PLESH</name>
<evidence type="ECO:0000313" key="18">
    <source>
        <dbReference type="Proteomes" id="UP000014012"/>
    </source>
</evidence>
<evidence type="ECO:0000256" key="14">
    <source>
        <dbReference type="SAM" id="Phobius"/>
    </source>
</evidence>
<evidence type="ECO:0000256" key="10">
    <source>
        <dbReference type="ARBA" id="ARBA00022840"/>
    </source>
</evidence>
<dbReference type="PANTHER" id="PTHR45528">
    <property type="entry name" value="SENSOR HISTIDINE KINASE CPXA"/>
    <property type="match status" value="1"/>
</dbReference>
<dbReference type="Pfam" id="PF16527">
    <property type="entry name" value="CpxA_peri"/>
    <property type="match status" value="1"/>
</dbReference>
<keyword evidence="4" id="KW-1003">Cell membrane</keyword>
<keyword evidence="7 14" id="KW-0812">Transmembrane</keyword>
<dbReference type="HOGENOM" id="CLU_000445_89_27_6"/>
<dbReference type="PANTHER" id="PTHR45528:SF1">
    <property type="entry name" value="SENSOR HISTIDINE KINASE CPXA"/>
    <property type="match status" value="1"/>
</dbReference>
<keyword evidence="10" id="KW-0067">ATP-binding</keyword>
<comment type="catalytic activity">
    <reaction evidence="1">
        <text>ATP + protein L-histidine = ADP + protein N-phospho-L-histidine.</text>
        <dbReference type="EC" id="2.7.13.3"/>
    </reaction>
</comment>
<feature type="domain" description="Histidine kinase" evidence="15">
    <location>
        <begin position="254"/>
        <end position="469"/>
    </location>
</feature>
<dbReference type="PROSITE" id="PS50109">
    <property type="entry name" value="HIS_KIN"/>
    <property type="match status" value="1"/>
</dbReference>
<dbReference type="FunFam" id="3.30.565.10:FF:000011">
    <property type="entry name" value="Sensor histidine kinase CpxA"/>
    <property type="match status" value="1"/>
</dbReference>
<keyword evidence="11 14" id="KW-1133">Transmembrane helix</keyword>
<dbReference type="Gene3D" id="1.10.287.130">
    <property type="match status" value="1"/>
</dbReference>
<gene>
    <name evidence="17" type="primary">cpxA</name>
    <name evidence="17" type="ORF">PLESHI_16507</name>
</gene>
<feature type="transmembrane region" description="Helical" evidence="14">
    <location>
        <begin position="174"/>
        <end position="193"/>
    </location>
</feature>
<feature type="transmembrane region" description="Helical" evidence="14">
    <location>
        <begin position="21"/>
        <end position="39"/>
    </location>
</feature>
<dbReference type="GO" id="GO:0005886">
    <property type="term" value="C:plasma membrane"/>
    <property type="evidence" value="ECO:0007669"/>
    <property type="project" value="UniProtKB-SubCell"/>
</dbReference>
<keyword evidence="12" id="KW-0902">Two-component regulatory system</keyword>
<dbReference type="Pfam" id="PF00512">
    <property type="entry name" value="HisKA"/>
    <property type="match status" value="1"/>
</dbReference>
<evidence type="ECO:0000256" key="8">
    <source>
        <dbReference type="ARBA" id="ARBA00022741"/>
    </source>
</evidence>
<dbReference type="InterPro" id="IPR005467">
    <property type="entry name" value="His_kinase_dom"/>
</dbReference>
<dbReference type="STRING" id="703.SAMEA2665130_02870"/>
<dbReference type="InterPro" id="IPR004358">
    <property type="entry name" value="Sig_transdc_His_kin-like_C"/>
</dbReference>
<dbReference type="InterPro" id="IPR036097">
    <property type="entry name" value="HisK_dim/P_sf"/>
</dbReference>
<sequence>MNARRLCASTFGLCNSLTARIFAIFWFTLALVLLVVLMLPRWDSRNASALSEREQLNYQRFVTQIAERLQALPSDSQDQQIRQALRNSDHSRLRITLQRADGLLLNTNHMGVREMNNFIALSEELQAPRKKLYNQRMVIGPFLIQVHGEPFRLFLSHPASSKAGFLNYLLDHPLTLLGVTMLISTPFLLWLAWSLARPARRLQQAANKVARGELTPDPQLERGAKEFRATGRSFNQMISALEQMVGNQQRLLSDISHELRTPLTRLQLATALVRRRQGESHELARIETEAQRLDAMIGELLALSRLQLNSHLERETVPADELWLPVLDDAIFEAEQSGKQLTISAAPGPWLLSGNRALLESALENVIRNALRYAHHDIHVSFCRTALPDGGHELCITLDDDGPGVPESEREKIFRPFYRTDEARARTSGGTGLGLAIVDNALRQHQGHIEAATSPLGGLRLILRLPLLA</sequence>
<comment type="caution">
    <text evidence="17">The sequence shown here is derived from an EMBL/GenBank/DDBJ whole genome shotgun (WGS) entry which is preliminary data.</text>
</comment>
<proteinExistence type="predicted"/>
<dbReference type="InterPro" id="IPR003594">
    <property type="entry name" value="HATPase_dom"/>
</dbReference>
<dbReference type="CDD" id="cd06225">
    <property type="entry name" value="HAMP"/>
    <property type="match status" value="1"/>
</dbReference>
<dbReference type="SUPFAM" id="SSF55874">
    <property type="entry name" value="ATPase domain of HSP90 chaperone/DNA topoisomerase II/histidine kinase"/>
    <property type="match status" value="1"/>
</dbReference>
<evidence type="ECO:0000256" key="3">
    <source>
        <dbReference type="ARBA" id="ARBA00012438"/>
    </source>
</evidence>
<organism evidence="17 18">
    <name type="scientific">Plesiomonas shigelloides 302-73</name>
    <dbReference type="NCBI Taxonomy" id="1315976"/>
    <lineage>
        <taxon>Bacteria</taxon>
        <taxon>Pseudomonadati</taxon>
        <taxon>Pseudomonadota</taxon>
        <taxon>Gammaproteobacteria</taxon>
        <taxon>Enterobacterales</taxon>
        <taxon>Enterobacteriaceae</taxon>
        <taxon>Plesiomonas</taxon>
    </lineage>
</organism>
<reference evidence="17 18" key="1">
    <citation type="journal article" date="2013" name="Genome Announc.">
        <title>Genome Sequence of Plesiomonas shigelloides Strain 302-73 (Serotype O1).</title>
        <authorList>
            <person name="Pique N."/>
            <person name="Aquilini E."/>
            <person name="Alioto T."/>
            <person name="Minana-Galbis D."/>
            <person name="Tomas J.M."/>
        </authorList>
    </citation>
    <scope>NUCLEOTIDE SEQUENCE [LARGE SCALE GENOMIC DNA]</scope>
    <source>
        <strain evidence="17 18">302-73</strain>
    </source>
</reference>
<keyword evidence="6" id="KW-0808">Transferase</keyword>
<dbReference type="EMBL" id="AQQO01000370">
    <property type="protein sequence ID" value="EON87278.1"/>
    <property type="molecule type" value="Genomic_DNA"/>
</dbReference>
<dbReference type="SMART" id="SM00388">
    <property type="entry name" value="HisKA"/>
    <property type="match status" value="1"/>
</dbReference>
<dbReference type="PATRIC" id="fig|1315976.3.peg.3158"/>
<keyword evidence="18" id="KW-1185">Reference proteome</keyword>
<keyword evidence="8" id="KW-0547">Nucleotide-binding</keyword>
<keyword evidence="5" id="KW-0597">Phosphoprotein</keyword>
<feature type="domain" description="HAMP" evidence="16">
    <location>
        <begin position="193"/>
        <end position="246"/>
    </location>
</feature>
<dbReference type="InterPro" id="IPR058125">
    <property type="entry name" value="CpxA"/>
</dbReference>
<dbReference type="SUPFAM" id="SSF158472">
    <property type="entry name" value="HAMP domain-like"/>
    <property type="match status" value="1"/>
</dbReference>
<evidence type="ECO:0000256" key="6">
    <source>
        <dbReference type="ARBA" id="ARBA00022679"/>
    </source>
</evidence>
<evidence type="ECO:0000256" key="7">
    <source>
        <dbReference type="ARBA" id="ARBA00022692"/>
    </source>
</evidence>
<accession>R8ALS8</accession>
<evidence type="ECO:0000256" key="1">
    <source>
        <dbReference type="ARBA" id="ARBA00000085"/>
    </source>
</evidence>
<dbReference type="Gene3D" id="3.30.450.210">
    <property type="entry name" value="Two-component sensor protein CpxA, periplasmic domain"/>
    <property type="match status" value="1"/>
</dbReference>
<dbReference type="CDD" id="cd00082">
    <property type="entry name" value="HisKA"/>
    <property type="match status" value="1"/>
</dbReference>
<dbReference type="PRINTS" id="PR00344">
    <property type="entry name" value="BCTRLSENSOR"/>
</dbReference>
<evidence type="ECO:0000256" key="4">
    <source>
        <dbReference type="ARBA" id="ARBA00022475"/>
    </source>
</evidence>
<evidence type="ECO:0000256" key="2">
    <source>
        <dbReference type="ARBA" id="ARBA00004429"/>
    </source>
</evidence>
<dbReference type="SUPFAM" id="SSF47384">
    <property type="entry name" value="Homodimeric domain of signal transducing histidine kinase"/>
    <property type="match status" value="1"/>
</dbReference>